<evidence type="ECO:0000256" key="7">
    <source>
        <dbReference type="SAM" id="MobiDB-lite"/>
    </source>
</evidence>
<evidence type="ECO:0000256" key="6">
    <source>
        <dbReference type="PROSITE-ProRule" id="PRU00278"/>
    </source>
</evidence>
<dbReference type="Pfam" id="PF00639">
    <property type="entry name" value="Rotamase"/>
    <property type="match status" value="1"/>
</dbReference>
<evidence type="ECO:0000256" key="8">
    <source>
        <dbReference type="SAM" id="Phobius"/>
    </source>
</evidence>
<feature type="compositionally biased region" description="Basic and acidic residues" evidence="7">
    <location>
        <begin position="1"/>
        <end position="17"/>
    </location>
</feature>
<dbReference type="GO" id="GO:0003755">
    <property type="term" value="F:peptidyl-prolyl cis-trans isomerase activity"/>
    <property type="evidence" value="ECO:0007669"/>
    <property type="project" value="UniProtKB-KW"/>
</dbReference>
<sequence>MKGVNRRMDEKEKKEWEVNPEQPEEGREPAAEGQASVQNTEETTGAETAESPESPKDEKEVIPEVNLAQSETIAMMSAVSGEGSEEDAPASGGTAGAAGKSGKVWPIISLVLAALLVVVLVKPPFVPNKAEAVATVNGKEITKDQLYDELSKAGGGEAALDELIMKELVRQEAAKKNITVTAADIDKEIETYKKNFGSEENLNLALTQSGMTMELLRENLEMNQLLTKILEPEVKVTDEQVKQTFEENKASFDTPEQVRASVILVKTEAEANEIIKELKAGKDFAELAKSKSLDEATKANGGDTDFFARGEREEAVENAAFKLAKDEISGAVKTSEGYQVIKLTDRKEAHSATLEEKKEEIRKTLVSQQVSQLSGSWLNEVRNKANIKNMLTDGAENSAAESNKATK</sequence>
<dbReference type="SUPFAM" id="SSF54534">
    <property type="entry name" value="FKBP-like"/>
    <property type="match status" value="1"/>
</dbReference>
<dbReference type="Proteomes" id="UP000325218">
    <property type="component" value="Unassembled WGS sequence"/>
</dbReference>
<evidence type="ECO:0000313" key="10">
    <source>
        <dbReference type="EMBL" id="TYA10984.1"/>
    </source>
</evidence>
<organism evidence="10 11">
    <name type="scientific">Paenibacillus faecis</name>
    <dbReference type="NCBI Taxonomy" id="862114"/>
    <lineage>
        <taxon>Bacteria</taxon>
        <taxon>Bacillati</taxon>
        <taxon>Bacillota</taxon>
        <taxon>Bacilli</taxon>
        <taxon>Bacillales</taxon>
        <taxon>Paenibacillaceae</taxon>
        <taxon>Paenibacillus</taxon>
    </lineage>
</organism>
<dbReference type="InterPro" id="IPR027304">
    <property type="entry name" value="Trigger_fact/SurA_dom_sf"/>
</dbReference>
<evidence type="ECO:0000256" key="1">
    <source>
        <dbReference type="ARBA" id="ARBA00000971"/>
    </source>
</evidence>
<feature type="region of interest" description="Disordered" evidence="7">
    <location>
        <begin position="1"/>
        <end position="62"/>
    </location>
</feature>
<dbReference type="Pfam" id="PF13624">
    <property type="entry name" value="SurA_N_3"/>
    <property type="match status" value="1"/>
</dbReference>
<dbReference type="EMBL" id="VSDO01000005">
    <property type="protein sequence ID" value="TYA10984.1"/>
    <property type="molecule type" value="Genomic_DNA"/>
</dbReference>
<dbReference type="PANTHER" id="PTHR47245:SF1">
    <property type="entry name" value="FOLDASE PROTEIN PRSA"/>
    <property type="match status" value="1"/>
</dbReference>
<feature type="transmembrane region" description="Helical" evidence="8">
    <location>
        <begin position="104"/>
        <end position="121"/>
    </location>
</feature>
<feature type="domain" description="PpiC" evidence="9">
    <location>
        <begin position="255"/>
        <end position="345"/>
    </location>
</feature>
<accession>A0A5D0CP18</accession>
<feature type="compositionally biased region" description="Basic and acidic residues" evidence="7">
    <location>
        <begin position="53"/>
        <end position="62"/>
    </location>
</feature>
<dbReference type="SUPFAM" id="SSF109998">
    <property type="entry name" value="Triger factor/SurA peptide-binding domain-like"/>
    <property type="match status" value="1"/>
</dbReference>
<feature type="compositionally biased region" description="Low complexity" evidence="7">
    <location>
        <begin position="89"/>
        <end position="99"/>
    </location>
</feature>
<dbReference type="Gene3D" id="1.10.4030.10">
    <property type="entry name" value="Porin chaperone SurA, peptide-binding domain"/>
    <property type="match status" value="1"/>
</dbReference>
<reference evidence="10 11" key="1">
    <citation type="submission" date="2019-08" db="EMBL/GenBank/DDBJ databases">
        <title>Genome sequencing of Paenibacillus faecis DSM 23593(T).</title>
        <authorList>
            <person name="Kook J.-K."/>
            <person name="Park S.-N."/>
            <person name="Lim Y.K."/>
        </authorList>
    </citation>
    <scope>NUCLEOTIDE SEQUENCE [LARGE SCALE GENOMIC DNA]</scope>
    <source>
        <strain evidence="10 11">DSM 23593</strain>
    </source>
</reference>
<gene>
    <name evidence="10" type="ORF">FRY98_24780</name>
</gene>
<evidence type="ECO:0000256" key="4">
    <source>
        <dbReference type="ARBA" id="ARBA00023110"/>
    </source>
</evidence>
<evidence type="ECO:0000256" key="3">
    <source>
        <dbReference type="ARBA" id="ARBA00022729"/>
    </source>
</evidence>
<dbReference type="InterPro" id="IPR050245">
    <property type="entry name" value="PrsA_foldase"/>
</dbReference>
<protein>
    <recommendedName>
        <fullName evidence="2">peptidylprolyl isomerase</fullName>
        <ecNumber evidence="2">5.2.1.8</ecNumber>
    </recommendedName>
</protein>
<keyword evidence="8" id="KW-0472">Membrane</keyword>
<keyword evidence="3" id="KW-0732">Signal</keyword>
<evidence type="ECO:0000256" key="2">
    <source>
        <dbReference type="ARBA" id="ARBA00013194"/>
    </source>
</evidence>
<feature type="region of interest" description="Disordered" evidence="7">
    <location>
        <begin position="79"/>
        <end position="99"/>
    </location>
</feature>
<dbReference type="PANTHER" id="PTHR47245">
    <property type="entry name" value="PEPTIDYLPROLYL ISOMERASE"/>
    <property type="match status" value="1"/>
</dbReference>
<evidence type="ECO:0000256" key="5">
    <source>
        <dbReference type="ARBA" id="ARBA00023235"/>
    </source>
</evidence>
<keyword evidence="5 6" id="KW-0413">Isomerase</keyword>
<dbReference type="AlphaFoldDB" id="A0A5D0CP18"/>
<evidence type="ECO:0000259" key="9">
    <source>
        <dbReference type="PROSITE" id="PS50198"/>
    </source>
</evidence>
<dbReference type="InterPro" id="IPR046357">
    <property type="entry name" value="PPIase_dom_sf"/>
</dbReference>
<keyword evidence="11" id="KW-1185">Reference proteome</keyword>
<name>A0A5D0CP18_9BACL</name>
<proteinExistence type="predicted"/>
<dbReference type="OrthoDB" id="14196at2"/>
<dbReference type="InterPro" id="IPR000297">
    <property type="entry name" value="PPIase_PpiC"/>
</dbReference>
<keyword evidence="8" id="KW-1133">Transmembrane helix</keyword>
<dbReference type="Gene3D" id="3.10.50.40">
    <property type="match status" value="1"/>
</dbReference>
<evidence type="ECO:0000313" key="11">
    <source>
        <dbReference type="Proteomes" id="UP000325218"/>
    </source>
</evidence>
<comment type="caution">
    <text evidence="10">The sequence shown here is derived from an EMBL/GenBank/DDBJ whole genome shotgun (WGS) entry which is preliminary data.</text>
</comment>
<keyword evidence="8" id="KW-0812">Transmembrane</keyword>
<dbReference type="EC" id="5.2.1.8" evidence="2"/>
<comment type="catalytic activity">
    <reaction evidence="1">
        <text>[protein]-peptidylproline (omega=180) = [protein]-peptidylproline (omega=0)</text>
        <dbReference type="Rhea" id="RHEA:16237"/>
        <dbReference type="Rhea" id="RHEA-COMP:10747"/>
        <dbReference type="Rhea" id="RHEA-COMP:10748"/>
        <dbReference type="ChEBI" id="CHEBI:83833"/>
        <dbReference type="ChEBI" id="CHEBI:83834"/>
        <dbReference type="EC" id="5.2.1.8"/>
    </reaction>
</comment>
<dbReference type="PROSITE" id="PS50198">
    <property type="entry name" value="PPIC_PPIASE_2"/>
    <property type="match status" value="1"/>
</dbReference>
<keyword evidence="4 6" id="KW-0697">Rotamase</keyword>
<feature type="compositionally biased region" description="Low complexity" evidence="7">
    <location>
        <begin position="40"/>
        <end position="49"/>
    </location>
</feature>